<dbReference type="Pfam" id="PF00126">
    <property type="entry name" value="HTH_1"/>
    <property type="match status" value="1"/>
</dbReference>
<organism evidence="6 7">
    <name type="scientific">Pacificispira spongiicola</name>
    <dbReference type="NCBI Taxonomy" id="2729598"/>
    <lineage>
        <taxon>Bacteria</taxon>
        <taxon>Pseudomonadati</taxon>
        <taxon>Pseudomonadota</taxon>
        <taxon>Alphaproteobacteria</taxon>
        <taxon>Rhodospirillales</taxon>
        <taxon>Rhodospirillaceae</taxon>
        <taxon>Pacificispira</taxon>
    </lineage>
</organism>
<reference evidence="6 7" key="1">
    <citation type="submission" date="2020-04" db="EMBL/GenBank/DDBJ databases">
        <title>Rhodospirillaceae bacterium KN72 isolated from deep sea.</title>
        <authorList>
            <person name="Zhang D.-C."/>
        </authorList>
    </citation>
    <scope>NUCLEOTIDE SEQUENCE [LARGE SCALE GENOMIC DNA]</scope>
    <source>
        <strain evidence="6 7">KN72</strain>
    </source>
</reference>
<dbReference type="EMBL" id="JABBNT010000006">
    <property type="protein sequence ID" value="NMM46534.1"/>
    <property type="molecule type" value="Genomic_DNA"/>
</dbReference>
<dbReference type="GO" id="GO:0006351">
    <property type="term" value="P:DNA-templated transcription"/>
    <property type="evidence" value="ECO:0007669"/>
    <property type="project" value="TreeGrafter"/>
</dbReference>
<gene>
    <name evidence="6" type="ORF">HH303_18735</name>
</gene>
<dbReference type="SUPFAM" id="SSF46785">
    <property type="entry name" value="Winged helix' DNA-binding domain"/>
    <property type="match status" value="1"/>
</dbReference>
<keyword evidence="7" id="KW-1185">Reference proteome</keyword>
<evidence type="ECO:0000256" key="3">
    <source>
        <dbReference type="ARBA" id="ARBA00023125"/>
    </source>
</evidence>
<dbReference type="InterPro" id="IPR036390">
    <property type="entry name" value="WH_DNA-bd_sf"/>
</dbReference>
<accession>A0A7Y0E3G5</accession>
<dbReference type="AlphaFoldDB" id="A0A7Y0E3G5"/>
<protein>
    <submittedName>
        <fullName evidence="6">LysR family transcriptional regulator</fullName>
    </submittedName>
</protein>
<evidence type="ECO:0000256" key="1">
    <source>
        <dbReference type="ARBA" id="ARBA00009437"/>
    </source>
</evidence>
<keyword evidence="3" id="KW-0238">DNA-binding</keyword>
<dbReference type="InterPro" id="IPR058163">
    <property type="entry name" value="LysR-type_TF_proteobact-type"/>
</dbReference>
<dbReference type="RefSeq" id="WP_169626931.1">
    <property type="nucleotide sequence ID" value="NZ_JABBNT010000006.1"/>
</dbReference>
<dbReference type="PROSITE" id="PS50931">
    <property type="entry name" value="HTH_LYSR"/>
    <property type="match status" value="1"/>
</dbReference>
<dbReference type="PANTHER" id="PTHR30537">
    <property type="entry name" value="HTH-TYPE TRANSCRIPTIONAL REGULATOR"/>
    <property type="match status" value="1"/>
</dbReference>
<proteinExistence type="inferred from homology"/>
<dbReference type="Pfam" id="PF03466">
    <property type="entry name" value="LysR_substrate"/>
    <property type="match status" value="1"/>
</dbReference>
<dbReference type="Gene3D" id="1.10.10.10">
    <property type="entry name" value="Winged helix-like DNA-binding domain superfamily/Winged helix DNA-binding domain"/>
    <property type="match status" value="1"/>
</dbReference>
<dbReference type="GO" id="GO:0043565">
    <property type="term" value="F:sequence-specific DNA binding"/>
    <property type="evidence" value="ECO:0007669"/>
    <property type="project" value="TreeGrafter"/>
</dbReference>
<evidence type="ECO:0000256" key="4">
    <source>
        <dbReference type="ARBA" id="ARBA00023163"/>
    </source>
</evidence>
<dbReference type="PANTHER" id="PTHR30537:SF74">
    <property type="entry name" value="HTH-TYPE TRANSCRIPTIONAL REGULATOR TRPI"/>
    <property type="match status" value="1"/>
</dbReference>
<dbReference type="SUPFAM" id="SSF53850">
    <property type="entry name" value="Periplasmic binding protein-like II"/>
    <property type="match status" value="1"/>
</dbReference>
<evidence type="ECO:0000259" key="5">
    <source>
        <dbReference type="PROSITE" id="PS50931"/>
    </source>
</evidence>
<sequence length="302" mass="33760">MRRRMPPLTSLATFEAVGRNGSLTLAAEELGVTHSAVSHQIRNLESRMAVPLFLEKGKRLSLTAEGKRLLDTLSGSLDEWQSVIEDFQRRGKGHGLKVATSTAIASASIPEYAAEFIQAHHLDEFTWVPIDQIDDSVDLIISWRDIRMAGDLDVTHIHTNYFMICSPKLMHGSPPPRSLRDLSDHVLLHGDYDQADWRHFLSNLDQGRLQPKANMFLGNTFVAHQAARNGCGIAIGDEIMVDRDLRDGSLICPLPLFVPAPAPIRVITPFHSRNNPIAQGFKSWFIRKVSQLKMDLRINATT</sequence>
<comment type="similarity">
    <text evidence="1">Belongs to the LysR transcriptional regulatory family.</text>
</comment>
<keyword evidence="2" id="KW-0805">Transcription regulation</keyword>
<dbReference type="InterPro" id="IPR000847">
    <property type="entry name" value="LysR_HTH_N"/>
</dbReference>
<dbReference type="InterPro" id="IPR036388">
    <property type="entry name" value="WH-like_DNA-bd_sf"/>
</dbReference>
<dbReference type="GO" id="GO:0003700">
    <property type="term" value="F:DNA-binding transcription factor activity"/>
    <property type="evidence" value="ECO:0007669"/>
    <property type="project" value="InterPro"/>
</dbReference>
<evidence type="ECO:0000256" key="2">
    <source>
        <dbReference type="ARBA" id="ARBA00023015"/>
    </source>
</evidence>
<dbReference type="Proteomes" id="UP000539372">
    <property type="component" value="Unassembled WGS sequence"/>
</dbReference>
<feature type="domain" description="HTH lysR-type" evidence="5">
    <location>
        <begin position="6"/>
        <end position="63"/>
    </location>
</feature>
<evidence type="ECO:0000313" key="6">
    <source>
        <dbReference type="EMBL" id="NMM46534.1"/>
    </source>
</evidence>
<dbReference type="Gene3D" id="3.40.190.290">
    <property type="match status" value="1"/>
</dbReference>
<evidence type="ECO:0000313" key="7">
    <source>
        <dbReference type="Proteomes" id="UP000539372"/>
    </source>
</evidence>
<name>A0A7Y0E3G5_9PROT</name>
<comment type="caution">
    <text evidence="6">The sequence shown here is derived from an EMBL/GenBank/DDBJ whole genome shotgun (WGS) entry which is preliminary data.</text>
</comment>
<dbReference type="InterPro" id="IPR005119">
    <property type="entry name" value="LysR_subst-bd"/>
</dbReference>
<keyword evidence="4" id="KW-0804">Transcription</keyword>